<accession>A0A7U2HZ97</accession>
<sequence length="87" mass="9752">MACRRVGVSACEEVGVCRSLSCVYGGAGEQRIGRRRGLSPRWQVRQHWAKDGLQRERGRRPARNGNRGFAGPHQERGGNVRYSDVVM</sequence>
<proteinExistence type="predicted"/>
<dbReference type="Proteomes" id="UP000663193">
    <property type="component" value="Chromosome 6"/>
</dbReference>
<reference evidence="3" key="1">
    <citation type="journal article" date="2021" name="BMC Genomics">
        <title>Chromosome-level genome assembly and manually-curated proteome of model necrotroph Parastagonospora nodorum Sn15 reveals a genome-wide trove of candidate effector homologs, and redundancy of virulence-related functions within an accessory chromosome.</title>
        <authorList>
            <person name="Bertazzoni S."/>
            <person name="Jones D.A.B."/>
            <person name="Phan H.T."/>
            <person name="Tan K.-C."/>
            <person name="Hane J.K."/>
        </authorList>
    </citation>
    <scope>NUCLEOTIDE SEQUENCE [LARGE SCALE GENOMIC DNA]</scope>
    <source>
        <strain evidence="3">SN15 / ATCC MYA-4574 / FGSC 10173)</strain>
    </source>
</reference>
<gene>
    <name evidence="2" type="ORF">JI435_408330</name>
</gene>
<keyword evidence="3" id="KW-1185">Reference proteome</keyword>
<feature type="region of interest" description="Disordered" evidence="1">
    <location>
        <begin position="49"/>
        <end position="87"/>
    </location>
</feature>
<evidence type="ECO:0000256" key="1">
    <source>
        <dbReference type="SAM" id="MobiDB-lite"/>
    </source>
</evidence>
<evidence type="ECO:0000313" key="3">
    <source>
        <dbReference type="Proteomes" id="UP000663193"/>
    </source>
</evidence>
<dbReference type="VEuPathDB" id="FungiDB:JI435_408330"/>
<protein>
    <submittedName>
        <fullName evidence="2">Uncharacterized protein</fullName>
    </submittedName>
</protein>
<dbReference type="AlphaFoldDB" id="A0A7U2HZ97"/>
<organism evidence="2 3">
    <name type="scientific">Phaeosphaeria nodorum (strain SN15 / ATCC MYA-4574 / FGSC 10173)</name>
    <name type="common">Glume blotch fungus</name>
    <name type="synonym">Parastagonospora nodorum</name>
    <dbReference type="NCBI Taxonomy" id="321614"/>
    <lineage>
        <taxon>Eukaryota</taxon>
        <taxon>Fungi</taxon>
        <taxon>Dikarya</taxon>
        <taxon>Ascomycota</taxon>
        <taxon>Pezizomycotina</taxon>
        <taxon>Dothideomycetes</taxon>
        <taxon>Pleosporomycetidae</taxon>
        <taxon>Pleosporales</taxon>
        <taxon>Pleosporineae</taxon>
        <taxon>Phaeosphaeriaceae</taxon>
        <taxon>Parastagonospora</taxon>
    </lineage>
</organism>
<dbReference type="EMBL" id="CP069028">
    <property type="protein sequence ID" value="QRC96148.1"/>
    <property type="molecule type" value="Genomic_DNA"/>
</dbReference>
<evidence type="ECO:0000313" key="2">
    <source>
        <dbReference type="EMBL" id="QRC96148.1"/>
    </source>
</evidence>
<name>A0A7U2HZ97_PHANO</name>